<dbReference type="AlphaFoldDB" id="A0A433V905"/>
<dbReference type="RefSeq" id="WP_158632903.1">
    <property type="nucleotide sequence ID" value="NZ_RSCL01000016.1"/>
</dbReference>
<reference evidence="1" key="2">
    <citation type="journal article" date="2019" name="Genome Biol. Evol.">
        <title>Day and night: Metabolic profiles and evolutionary relationships of six axenic non-marine cyanobacteria.</title>
        <authorList>
            <person name="Will S.E."/>
            <person name="Henke P."/>
            <person name="Boedeker C."/>
            <person name="Huang S."/>
            <person name="Brinkmann H."/>
            <person name="Rohde M."/>
            <person name="Jarek M."/>
            <person name="Friedl T."/>
            <person name="Seufert S."/>
            <person name="Schumacher M."/>
            <person name="Overmann J."/>
            <person name="Neumann-Schaal M."/>
            <person name="Petersen J."/>
        </authorList>
    </citation>
    <scope>NUCLEOTIDE SEQUENCE [LARGE SCALE GENOMIC DNA]</scope>
    <source>
        <strain evidence="1">PCC 7102</strain>
    </source>
</reference>
<sequence>MNDYIMQAPTLLFQDKVRELENIYIGEMNVSEINLVTCNAVCHPKSRKIIGAYKLD</sequence>
<proteinExistence type="predicted"/>
<dbReference type="Proteomes" id="UP000271624">
    <property type="component" value="Unassembled WGS sequence"/>
</dbReference>
<evidence type="ECO:0000313" key="2">
    <source>
        <dbReference type="Proteomes" id="UP000271624"/>
    </source>
</evidence>
<organism evidence="1 2">
    <name type="scientific">Dulcicalothrix desertica PCC 7102</name>
    <dbReference type="NCBI Taxonomy" id="232991"/>
    <lineage>
        <taxon>Bacteria</taxon>
        <taxon>Bacillati</taxon>
        <taxon>Cyanobacteriota</taxon>
        <taxon>Cyanophyceae</taxon>
        <taxon>Nostocales</taxon>
        <taxon>Calotrichaceae</taxon>
        <taxon>Dulcicalothrix</taxon>
    </lineage>
</organism>
<gene>
    <name evidence="1" type="ORF">DSM106972_060590</name>
</gene>
<evidence type="ECO:0000313" key="1">
    <source>
        <dbReference type="EMBL" id="RUT02581.1"/>
    </source>
</evidence>
<name>A0A433V905_9CYAN</name>
<keyword evidence="2" id="KW-1185">Reference proteome</keyword>
<reference evidence="1" key="1">
    <citation type="submission" date="2018-12" db="EMBL/GenBank/DDBJ databases">
        <authorList>
            <person name="Will S."/>
            <person name="Neumann-Schaal M."/>
            <person name="Henke P."/>
        </authorList>
    </citation>
    <scope>NUCLEOTIDE SEQUENCE</scope>
    <source>
        <strain evidence="1">PCC 7102</strain>
    </source>
</reference>
<protein>
    <submittedName>
        <fullName evidence="1">Uncharacterized protein</fullName>
    </submittedName>
</protein>
<comment type="caution">
    <text evidence="1">The sequence shown here is derived from an EMBL/GenBank/DDBJ whole genome shotgun (WGS) entry which is preliminary data.</text>
</comment>
<dbReference type="EMBL" id="RSCL01000016">
    <property type="protein sequence ID" value="RUT02581.1"/>
    <property type="molecule type" value="Genomic_DNA"/>
</dbReference>
<accession>A0A433V905</accession>
<dbReference type="OrthoDB" id="510974at2"/>